<feature type="compositionally biased region" description="Basic and acidic residues" evidence="6">
    <location>
        <begin position="14"/>
        <end position="29"/>
    </location>
</feature>
<evidence type="ECO:0000256" key="3">
    <source>
        <dbReference type="ARBA" id="ARBA00022692"/>
    </source>
</evidence>
<dbReference type="Gene3D" id="1.20.1250.20">
    <property type="entry name" value="MFS general substrate transporter like domains"/>
    <property type="match status" value="1"/>
</dbReference>
<dbReference type="GeneID" id="63728037"/>
<protein>
    <recommendedName>
        <fullName evidence="8">Major facilitator superfamily (MFS) profile domain-containing protein</fullName>
    </recommendedName>
</protein>
<dbReference type="GO" id="GO:0022857">
    <property type="term" value="F:transmembrane transporter activity"/>
    <property type="evidence" value="ECO:0007669"/>
    <property type="project" value="InterPro"/>
</dbReference>
<dbReference type="InterPro" id="IPR036259">
    <property type="entry name" value="MFS_trans_sf"/>
</dbReference>
<keyword evidence="5 7" id="KW-0472">Membrane</keyword>
<evidence type="ECO:0000313" key="9">
    <source>
        <dbReference type="EMBL" id="OJJ02692.1"/>
    </source>
</evidence>
<keyword evidence="3 7" id="KW-0812">Transmembrane</keyword>
<feature type="transmembrane region" description="Helical" evidence="7">
    <location>
        <begin position="437"/>
        <end position="457"/>
    </location>
</feature>
<dbReference type="VEuPathDB" id="FungiDB:ASPVEDRAFT_42196"/>
<dbReference type="CDD" id="cd17323">
    <property type="entry name" value="MFS_Tpo1_MDR_like"/>
    <property type="match status" value="1"/>
</dbReference>
<dbReference type="FunFam" id="1.20.1250.20:FF:000082">
    <property type="entry name" value="MFS multidrug transporter, putative"/>
    <property type="match status" value="1"/>
</dbReference>
<sequence length="548" mass="59652">MSKPSQQLTGKGLNDFHDGRDATQDEKTKSWIVGGKYREETEKLATHTSGRGEAEEVDFDFPPTAIEPRHMEKTGEDVLELTFLEGDPENPFNWPLAKKAFISVLLCMMTLFVGLATTAYSSGIDSMTAEFGVSNTMGQLGLFFFNFVCALAPLFLAPFCELVGRRVIYVGAFILFSIMFVGLALGKNIGTILVCRALLGLFGSVGTILVGGTFSDMYTPDTRAVPMAAFTYVAILGTVGAPIYAGFIDQAIGWRWIEGIQGLANIPLILCVALFLQETRGGAIMQKRAKLLRDQTSDARYKSKSELEAPTLKHALHNSSIKAVHMLATEPAVFAFGLWIGFAWFVTFLFLSVIPITFSEKRGWGEGVAGLPYISLCIGTTIGFATNFIQIRKYKALSAAQQGRPVPPESRLYGAMFGAVWLPVGLFIYSFTQYGYLHWSGPAIALAPIAIGIFYIFESTYSFTSDCYGESSSSAIAGQGLMRNTLGAVSPLFASQFFHNVGSQYAGLILAIAATVLAMIPFAFMKWGPKIRARSKLAENLGGEKDDL</sequence>
<dbReference type="EMBL" id="KV878129">
    <property type="protein sequence ID" value="OJJ02692.1"/>
    <property type="molecule type" value="Genomic_DNA"/>
</dbReference>
<feature type="transmembrane region" description="Helical" evidence="7">
    <location>
        <begin position="370"/>
        <end position="391"/>
    </location>
</feature>
<feature type="transmembrane region" description="Helical" evidence="7">
    <location>
        <begin position="505"/>
        <end position="524"/>
    </location>
</feature>
<feature type="transmembrane region" description="Helical" evidence="7">
    <location>
        <begin position="140"/>
        <end position="160"/>
    </location>
</feature>
<dbReference type="PANTHER" id="PTHR23502">
    <property type="entry name" value="MAJOR FACILITATOR SUPERFAMILY"/>
    <property type="match status" value="1"/>
</dbReference>
<reference evidence="10" key="1">
    <citation type="journal article" date="2017" name="Genome Biol.">
        <title>Comparative genomics reveals high biological diversity and specific adaptations in the industrially and medically important fungal genus Aspergillus.</title>
        <authorList>
            <person name="de Vries R.P."/>
            <person name="Riley R."/>
            <person name="Wiebenga A."/>
            <person name="Aguilar-Osorio G."/>
            <person name="Amillis S."/>
            <person name="Uchima C.A."/>
            <person name="Anderluh G."/>
            <person name="Asadollahi M."/>
            <person name="Askin M."/>
            <person name="Barry K."/>
            <person name="Battaglia E."/>
            <person name="Bayram O."/>
            <person name="Benocci T."/>
            <person name="Braus-Stromeyer S.A."/>
            <person name="Caldana C."/>
            <person name="Canovas D."/>
            <person name="Cerqueira G.C."/>
            <person name="Chen F."/>
            <person name="Chen W."/>
            <person name="Choi C."/>
            <person name="Clum A."/>
            <person name="Dos Santos R.A."/>
            <person name="Damasio A.R."/>
            <person name="Diallinas G."/>
            <person name="Emri T."/>
            <person name="Fekete E."/>
            <person name="Flipphi M."/>
            <person name="Freyberg S."/>
            <person name="Gallo A."/>
            <person name="Gournas C."/>
            <person name="Habgood R."/>
            <person name="Hainaut M."/>
            <person name="Harispe M.L."/>
            <person name="Henrissat B."/>
            <person name="Hilden K.S."/>
            <person name="Hope R."/>
            <person name="Hossain A."/>
            <person name="Karabika E."/>
            <person name="Karaffa L."/>
            <person name="Karanyi Z."/>
            <person name="Krasevec N."/>
            <person name="Kuo A."/>
            <person name="Kusch H."/>
            <person name="LaButti K."/>
            <person name="Lagendijk E.L."/>
            <person name="Lapidus A."/>
            <person name="Levasseur A."/>
            <person name="Lindquist E."/>
            <person name="Lipzen A."/>
            <person name="Logrieco A.F."/>
            <person name="MacCabe A."/>
            <person name="Maekelae M.R."/>
            <person name="Malavazi I."/>
            <person name="Melin P."/>
            <person name="Meyer V."/>
            <person name="Mielnichuk N."/>
            <person name="Miskei M."/>
            <person name="Molnar A.P."/>
            <person name="Mule G."/>
            <person name="Ngan C.Y."/>
            <person name="Orejas M."/>
            <person name="Orosz E."/>
            <person name="Ouedraogo J.P."/>
            <person name="Overkamp K.M."/>
            <person name="Park H.-S."/>
            <person name="Perrone G."/>
            <person name="Piumi F."/>
            <person name="Punt P.J."/>
            <person name="Ram A.F."/>
            <person name="Ramon A."/>
            <person name="Rauscher S."/>
            <person name="Record E."/>
            <person name="Riano-Pachon D.M."/>
            <person name="Robert V."/>
            <person name="Roehrig J."/>
            <person name="Ruller R."/>
            <person name="Salamov A."/>
            <person name="Salih N.S."/>
            <person name="Samson R.A."/>
            <person name="Sandor E."/>
            <person name="Sanguinetti M."/>
            <person name="Schuetze T."/>
            <person name="Sepcic K."/>
            <person name="Shelest E."/>
            <person name="Sherlock G."/>
            <person name="Sophianopoulou V."/>
            <person name="Squina F.M."/>
            <person name="Sun H."/>
            <person name="Susca A."/>
            <person name="Todd R.B."/>
            <person name="Tsang A."/>
            <person name="Unkles S.E."/>
            <person name="van de Wiele N."/>
            <person name="van Rossen-Uffink D."/>
            <person name="Oliveira J.V."/>
            <person name="Vesth T.C."/>
            <person name="Visser J."/>
            <person name="Yu J.-H."/>
            <person name="Zhou M."/>
            <person name="Andersen M.R."/>
            <person name="Archer D.B."/>
            <person name="Baker S.E."/>
            <person name="Benoit I."/>
            <person name="Brakhage A.A."/>
            <person name="Braus G.H."/>
            <person name="Fischer R."/>
            <person name="Frisvad J.C."/>
            <person name="Goldman G.H."/>
            <person name="Houbraken J."/>
            <person name="Oakley B."/>
            <person name="Pocsi I."/>
            <person name="Scazzocchio C."/>
            <person name="Seiboth B."/>
            <person name="vanKuyk P.A."/>
            <person name="Wortman J."/>
            <person name="Dyer P.S."/>
            <person name="Grigoriev I.V."/>
        </authorList>
    </citation>
    <scope>NUCLEOTIDE SEQUENCE [LARGE SCALE GENOMIC DNA]</scope>
    <source>
        <strain evidence="10">CBS 583.65</strain>
    </source>
</reference>
<evidence type="ECO:0000256" key="5">
    <source>
        <dbReference type="ARBA" id="ARBA00023136"/>
    </source>
</evidence>
<dbReference type="RefSeq" id="XP_040668454.1">
    <property type="nucleotide sequence ID" value="XM_040812526.1"/>
</dbReference>
<dbReference type="Proteomes" id="UP000184073">
    <property type="component" value="Unassembled WGS sequence"/>
</dbReference>
<dbReference type="PROSITE" id="PS50850">
    <property type="entry name" value="MFS"/>
    <property type="match status" value="1"/>
</dbReference>
<dbReference type="AlphaFoldDB" id="A0A1L9PMI6"/>
<feature type="transmembrane region" description="Helical" evidence="7">
    <location>
        <begin position="167"/>
        <end position="185"/>
    </location>
</feature>
<dbReference type="InterPro" id="IPR011701">
    <property type="entry name" value="MFS"/>
</dbReference>
<feature type="region of interest" description="Disordered" evidence="6">
    <location>
        <begin position="1"/>
        <end position="34"/>
    </location>
</feature>
<feature type="domain" description="Major facilitator superfamily (MFS) profile" evidence="8">
    <location>
        <begin position="102"/>
        <end position="530"/>
    </location>
</feature>
<keyword evidence="10" id="KW-1185">Reference proteome</keyword>
<name>A0A1L9PMI6_ASPVE</name>
<evidence type="ECO:0000313" key="10">
    <source>
        <dbReference type="Proteomes" id="UP000184073"/>
    </source>
</evidence>
<keyword evidence="4 7" id="KW-1133">Transmembrane helix</keyword>
<dbReference type="GO" id="GO:0005886">
    <property type="term" value="C:plasma membrane"/>
    <property type="evidence" value="ECO:0007669"/>
    <property type="project" value="UniProtKB-SubCell"/>
</dbReference>
<evidence type="ECO:0000256" key="6">
    <source>
        <dbReference type="SAM" id="MobiDB-lite"/>
    </source>
</evidence>
<dbReference type="InterPro" id="IPR020846">
    <property type="entry name" value="MFS_dom"/>
</dbReference>
<evidence type="ECO:0000256" key="4">
    <source>
        <dbReference type="ARBA" id="ARBA00022989"/>
    </source>
</evidence>
<feature type="transmembrane region" description="Helical" evidence="7">
    <location>
        <begin position="332"/>
        <end position="358"/>
    </location>
</feature>
<dbReference type="SUPFAM" id="SSF103473">
    <property type="entry name" value="MFS general substrate transporter"/>
    <property type="match status" value="1"/>
</dbReference>
<dbReference type="OrthoDB" id="4050368at2759"/>
<evidence type="ECO:0000256" key="1">
    <source>
        <dbReference type="ARBA" id="ARBA00004651"/>
    </source>
</evidence>
<dbReference type="STRING" id="1036611.A0A1L9PMI6"/>
<comment type="similarity">
    <text evidence="2">Belongs to the major facilitator superfamily.</text>
</comment>
<feature type="transmembrane region" description="Helical" evidence="7">
    <location>
        <begin position="259"/>
        <end position="276"/>
    </location>
</feature>
<feature type="transmembrane region" description="Helical" evidence="7">
    <location>
        <begin position="412"/>
        <end position="431"/>
    </location>
</feature>
<dbReference type="Pfam" id="PF07690">
    <property type="entry name" value="MFS_1"/>
    <property type="match status" value="1"/>
</dbReference>
<proteinExistence type="inferred from homology"/>
<evidence type="ECO:0000259" key="8">
    <source>
        <dbReference type="PROSITE" id="PS50850"/>
    </source>
</evidence>
<gene>
    <name evidence="9" type="ORF">ASPVEDRAFT_42196</name>
</gene>
<comment type="subcellular location">
    <subcellularLocation>
        <location evidence="1">Cell membrane</location>
        <topology evidence="1">Multi-pass membrane protein</topology>
    </subcellularLocation>
</comment>
<organism evidence="9 10">
    <name type="scientific">Aspergillus versicolor CBS 583.65</name>
    <dbReference type="NCBI Taxonomy" id="1036611"/>
    <lineage>
        <taxon>Eukaryota</taxon>
        <taxon>Fungi</taxon>
        <taxon>Dikarya</taxon>
        <taxon>Ascomycota</taxon>
        <taxon>Pezizomycotina</taxon>
        <taxon>Eurotiomycetes</taxon>
        <taxon>Eurotiomycetidae</taxon>
        <taxon>Eurotiales</taxon>
        <taxon>Aspergillaceae</taxon>
        <taxon>Aspergillus</taxon>
        <taxon>Aspergillus subgen. Nidulantes</taxon>
    </lineage>
</organism>
<feature type="transmembrane region" description="Helical" evidence="7">
    <location>
        <begin position="191"/>
        <end position="212"/>
    </location>
</feature>
<evidence type="ECO:0000256" key="7">
    <source>
        <dbReference type="SAM" id="Phobius"/>
    </source>
</evidence>
<evidence type="ECO:0000256" key="2">
    <source>
        <dbReference type="ARBA" id="ARBA00008335"/>
    </source>
</evidence>
<accession>A0A1L9PMI6</accession>
<feature type="transmembrane region" description="Helical" evidence="7">
    <location>
        <begin position="224"/>
        <end position="247"/>
    </location>
</feature>
<feature type="transmembrane region" description="Helical" evidence="7">
    <location>
        <begin position="100"/>
        <end position="120"/>
    </location>
</feature>
<dbReference type="PANTHER" id="PTHR23502:SF45">
    <property type="entry name" value="MAJOR FACILITATOR SUPERFAMILY (MFS) PROFILE DOMAIN-CONTAINING PROTEIN"/>
    <property type="match status" value="1"/>
</dbReference>